<comment type="caution">
    <text evidence="3">The sequence shown here is derived from an EMBL/GenBank/DDBJ whole genome shotgun (WGS) entry which is preliminary data.</text>
</comment>
<dbReference type="PANTHER" id="PTHR43540:SF6">
    <property type="entry name" value="ISOCHORISMATASE-LIKE DOMAIN-CONTAINING PROTEIN"/>
    <property type="match status" value="1"/>
</dbReference>
<reference evidence="3 4" key="1">
    <citation type="submission" date="2016-04" db="EMBL/GenBank/DDBJ databases">
        <title>First whole genome shotgun sequence of the bacterium Enteractinococcus sp. strain UASWS1574.</title>
        <authorList>
            <person name="Crovadore J."/>
            <person name="Chablais R."/>
            <person name="Lefort F."/>
        </authorList>
    </citation>
    <scope>NUCLEOTIDE SEQUENCE [LARGE SCALE GENOMIC DNA]</scope>
    <source>
        <strain evidence="3 4">UASWS1574</strain>
    </source>
</reference>
<sequence>MSAPNRALVVIDVQNEYFDGPMEIQYPPRDKSLANILAAIDAAEQANIPVVIVQHDMPAEAPIFARGTKGWELHPDIEAKVTPETKHINKQYASVFDGTDFADWVRENNIDTITLTGHMTNNCVLGTAEGAEPHGVKAEVLSDATGAIHITNEMGQVPAQQVHETLMTILHSNFAAVTTTDAWMTAIKDGAETPMSNLVESAVQGKKSQN</sequence>
<feature type="domain" description="Isochorismatase-like" evidence="2">
    <location>
        <begin position="7"/>
        <end position="181"/>
    </location>
</feature>
<dbReference type="GO" id="GO:0016787">
    <property type="term" value="F:hydrolase activity"/>
    <property type="evidence" value="ECO:0007669"/>
    <property type="project" value="UniProtKB-KW"/>
</dbReference>
<dbReference type="Pfam" id="PF00857">
    <property type="entry name" value="Isochorismatase"/>
    <property type="match status" value="1"/>
</dbReference>
<dbReference type="InterPro" id="IPR000868">
    <property type="entry name" value="Isochorismatase-like_dom"/>
</dbReference>
<dbReference type="Proteomes" id="UP000078292">
    <property type="component" value="Unassembled WGS sequence"/>
</dbReference>
<keyword evidence="1" id="KW-0378">Hydrolase</keyword>
<name>A0A1B7LYN2_9MICC</name>
<gene>
    <name evidence="3" type="ORF">A6F49_11050</name>
</gene>
<dbReference type="RefSeq" id="WP_043058048.1">
    <property type="nucleotide sequence ID" value="NZ_LXEY01000019.1"/>
</dbReference>
<accession>A0A1B7LYN2</accession>
<dbReference type="SUPFAM" id="SSF52499">
    <property type="entry name" value="Isochorismatase-like hydrolases"/>
    <property type="match status" value="1"/>
</dbReference>
<proteinExistence type="predicted"/>
<dbReference type="OrthoDB" id="9794942at2"/>
<protein>
    <submittedName>
        <fullName evidence="3">Isochorismatase</fullName>
    </submittedName>
</protein>
<dbReference type="InterPro" id="IPR050272">
    <property type="entry name" value="Isochorismatase-like_hydrls"/>
</dbReference>
<dbReference type="InterPro" id="IPR036380">
    <property type="entry name" value="Isochorismatase-like_sf"/>
</dbReference>
<dbReference type="STRING" id="1837282.A6F49_11050"/>
<dbReference type="Gene3D" id="3.40.50.850">
    <property type="entry name" value="Isochorismatase-like"/>
    <property type="match status" value="1"/>
</dbReference>
<evidence type="ECO:0000256" key="1">
    <source>
        <dbReference type="ARBA" id="ARBA00022801"/>
    </source>
</evidence>
<keyword evidence="4" id="KW-1185">Reference proteome</keyword>
<dbReference type="PANTHER" id="PTHR43540">
    <property type="entry name" value="PEROXYUREIDOACRYLATE/UREIDOACRYLATE AMIDOHYDROLASE-RELATED"/>
    <property type="match status" value="1"/>
</dbReference>
<organism evidence="3 4">
    <name type="scientific">Enteractinococcus helveticum</name>
    <dbReference type="NCBI Taxonomy" id="1837282"/>
    <lineage>
        <taxon>Bacteria</taxon>
        <taxon>Bacillati</taxon>
        <taxon>Actinomycetota</taxon>
        <taxon>Actinomycetes</taxon>
        <taxon>Micrococcales</taxon>
        <taxon>Micrococcaceae</taxon>
    </lineage>
</organism>
<dbReference type="AlphaFoldDB" id="A0A1B7LYN2"/>
<evidence type="ECO:0000313" key="3">
    <source>
        <dbReference type="EMBL" id="OAV60495.1"/>
    </source>
</evidence>
<dbReference type="EMBL" id="LXEY01000019">
    <property type="protein sequence ID" value="OAV60495.1"/>
    <property type="molecule type" value="Genomic_DNA"/>
</dbReference>
<evidence type="ECO:0000313" key="4">
    <source>
        <dbReference type="Proteomes" id="UP000078292"/>
    </source>
</evidence>
<evidence type="ECO:0000259" key="2">
    <source>
        <dbReference type="Pfam" id="PF00857"/>
    </source>
</evidence>